<gene>
    <name evidence="2" type="ORF">E5222_06065</name>
</gene>
<dbReference type="SUPFAM" id="SSF48076">
    <property type="entry name" value="LigA subunit of an aromatic-ring-opening dioxygenase LigAB"/>
    <property type="match status" value="1"/>
</dbReference>
<dbReference type="InterPro" id="IPR011986">
    <property type="entry name" value="Xdiol_dOase_LigA"/>
</dbReference>
<evidence type="ECO:0000259" key="1">
    <source>
        <dbReference type="Pfam" id="PF07746"/>
    </source>
</evidence>
<proteinExistence type="predicted"/>
<dbReference type="CDD" id="cd07925">
    <property type="entry name" value="LigA_like_1"/>
    <property type="match status" value="1"/>
</dbReference>
<dbReference type="AlphaFoldDB" id="A0A4T3F8B7"/>
<dbReference type="GO" id="GO:0051213">
    <property type="term" value="F:dioxygenase activity"/>
    <property type="evidence" value="ECO:0007669"/>
    <property type="project" value="UniProtKB-KW"/>
</dbReference>
<reference evidence="2 3" key="1">
    <citation type="submission" date="2019-04" db="EMBL/GenBank/DDBJ databases">
        <title>Altererythrobacter aquimixticola sp. nov., isolated from sediment of junction between the ocean and a freshwater spring.</title>
        <authorList>
            <person name="Yoon J.-H."/>
        </authorList>
    </citation>
    <scope>NUCLEOTIDE SEQUENCE [LARGE SCALE GENOMIC DNA]</scope>
    <source>
        <strain evidence="2 3">SSKS-13</strain>
    </source>
</reference>
<dbReference type="OrthoDB" id="7864521at2"/>
<name>A0A4T3F8B7_9SPHN</name>
<dbReference type="InterPro" id="IPR036622">
    <property type="entry name" value="LigA_sf"/>
</dbReference>
<dbReference type="Pfam" id="PF07746">
    <property type="entry name" value="LigA"/>
    <property type="match status" value="1"/>
</dbReference>
<feature type="domain" description="Extradiol ring-cleavage dioxygenase LigAB LigA subunit" evidence="1">
    <location>
        <begin position="32"/>
        <end position="117"/>
    </location>
</feature>
<comment type="caution">
    <text evidence="2">The sequence shown here is derived from an EMBL/GenBank/DDBJ whole genome shotgun (WGS) entry which is preliminary data.</text>
</comment>
<sequence>MSGQASPAAQEKRAIPGTIVFDGDAAQDGYALNAMCYSFNSEPNRKAFVADEEGYMDRFNLTEAQRQAVRNRDVLGMLAAGGNVYYLAKLAGILGLNVQDLGALQTGMTLEDFKAALLSHAMTETHVADRLGEAA</sequence>
<dbReference type="RefSeq" id="WP_136692778.1">
    <property type="nucleotide sequence ID" value="NZ_SSHH01000001.1"/>
</dbReference>
<evidence type="ECO:0000313" key="3">
    <source>
        <dbReference type="Proteomes" id="UP000309389"/>
    </source>
</evidence>
<evidence type="ECO:0000313" key="2">
    <source>
        <dbReference type="EMBL" id="TIX51992.1"/>
    </source>
</evidence>
<protein>
    <submittedName>
        <fullName evidence="2">Protocatechuate 4,5-dioxygenase subunit alpha</fullName>
    </submittedName>
</protein>
<accession>A0A4T3F8B7</accession>
<organism evidence="2 3">
    <name type="scientific">Alteraurantiacibacter aquimixticola</name>
    <dbReference type="NCBI Taxonomy" id="2489173"/>
    <lineage>
        <taxon>Bacteria</taxon>
        <taxon>Pseudomonadati</taxon>
        <taxon>Pseudomonadota</taxon>
        <taxon>Alphaproteobacteria</taxon>
        <taxon>Sphingomonadales</taxon>
        <taxon>Erythrobacteraceae</taxon>
        <taxon>Alteraurantiacibacter</taxon>
    </lineage>
</organism>
<keyword evidence="2" id="KW-0223">Dioxygenase</keyword>
<keyword evidence="3" id="KW-1185">Reference proteome</keyword>
<dbReference type="Gene3D" id="1.10.700.10">
    <property type="entry name" value="Dioxygenase LigAB, LigA subunit"/>
    <property type="match status" value="1"/>
</dbReference>
<keyword evidence="2" id="KW-0560">Oxidoreductase</keyword>
<dbReference type="Proteomes" id="UP000309389">
    <property type="component" value="Unassembled WGS sequence"/>
</dbReference>
<dbReference type="EMBL" id="SSHH01000001">
    <property type="protein sequence ID" value="TIX51992.1"/>
    <property type="molecule type" value="Genomic_DNA"/>
</dbReference>
<dbReference type="NCBIfam" id="NF009918">
    <property type="entry name" value="PRK13378.1"/>
    <property type="match status" value="1"/>
</dbReference>